<evidence type="ECO:0000313" key="2">
    <source>
        <dbReference type="EMBL" id="EHH28175.1"/>
    </source>
</evidence>
<reference evidence="2" key="1">
    <citation type="journal article" date="2011" name="Nat. Biotechnol.">
        <title>Genome sequencing and comparison of two nonhuman primate animal models, the cynomolgus and Chinese rhesus macaques.</title>
        <authorList>
            <person name="Yan G."/>
            <person name="Zhang G."/>
            <person name="Fang X."/>
            <person name="Zhang Y."/>
            <person name="Li C."/>
            <person name="Ling F."/>
            <person name="Cooper D.N."/>
            <person name="Li Q."/>
            <person name="Li Y."/>
            <person name="van Gool A.J."/>
            <person name="Du H."/>
            <person name="Chen J."/>
            <person name="Chen R."/>
            <person name="Zhang P."/>
            <person name="Huang Z."/>
            <person name="Thompson J.R."/>
            <person name="Meng Y."/>
            <person name="Bai Y."/>
            <person name="Wang J."/>
            <person name="Zhuo M."/>
            <person name="Wang T."/>
            <person name="Huang Y."/>
            <person name="Wei L."/>
            <person name="Li J."/>
            <person name="Wang Z."/>
            <person name="Hu H."/>
            <person name="Yang P."/>
            <person name="Le L."/>
            <person name="Stenson P.D."/>
            <person name="Li B."/>
            <person name="Liu X."/>
            <person name="Ball E.V."/>
            <person name="An N."/>
            <person name="Huang Q."/>
            <person name="Zhang Y."/>
            <person name="Fan W."/>
            <person name="Zhang X."/>
            <person name="Li Y."/>
            <person name="Wang W."/>
            <person name="Katze M.G."/>
            <person name="Su B."/>
            <person name="Nielsen R."/>
            <person name="Yang H."/>
            <person name="Wang J."/>
            <person name="Wang X."/>
            <person name="Wang J."/>
        </authorList>
    </citation>
    <scope>NUCLEOTIDE SEQUENCE [LARGE SCALE GENOMIC DNA]</scope>
    <source>
        <strain evidence="2">CR-5</strain>
    </source>
</reference>
<organism evidence="2">
    <name type="scientific">Macaca mulatta</name>
    <name type="common">Rhesus macaque</name>
    <dbReference type="NCBI Taxonomy" id="9544"/>
    <lineage>
        <taxon>Eukaryota</taxon>
        <taxon>Metazoa</taxon>
        <taxon>Chordata</taxon>
        <taxon>Craniata</taxon>
        <taxon>Vertebrata</taxon>
        <taxon>Euteleostomi</taxon>
        <taxon>Mammalia</taxon>
        <taxon>Eutheria</taxon>
        <taxon>Euarchontoglires</taxon>
        <taxon>Primates</taxon>
        <taxon>Haplorrhini</taxon>
        <taxon>Catarrhini</taxon>
        <taxon>Cercopithecidae</taxon>
        <taxon>Cercopithecinae</taxon>
        <taxon>Macaca</taxon>
    </lineage>
</organism>
<gene>
    <name evidence="2" type="ORF">EGK_18552</name>
</gene>
<name>F7G2J8_MACMU</name>
<feature type="region of interest" description="Disordered" evidence="1">
    <location>
        <begin position="1"/>
        <end position="29"/>
    </location>
</feature>
<dbReference type="HOGENOM" id="CLU_2793248_0_0_1"/>
<sequence>MQSRDTVNVKFTPRSFWGSRPRHTGGRSEMRAHIPQAPWAGQAPPVLPLWTMVNDHPHEKPVSRPQNT</sequence>
<accession>F7G2J8</accession>
<dbReference type="AlphaFoldDB" id="F7G2J8"/>
<evidence type="ECO:0000256" key="1">
    <source>
        <dbReference type="SAM" id="MobiDB-lite"/>
    </source>
</evidence>
<dbReference type="Proteomes" id="UP000013456">
    <property type="component" value="Chromosome 7"/>
</dbReference>
<protein>
    <submittedName>
        <fullName evidence="2">Uncharacterized protein</fullName>
    </submittedName>
</protein>
<proteinExistence type="predicted"/>
<dbReference type="EMBL" id="CM001259">
    <property type="protein sequence ID" value="EHH28175.1"/>
    <property type="molecule type" value="Genomic_DNA"/>
</dbReference>